<dbReference type="GO" id="GO:0022841">
    <property type="term" value="F:potassium ion leak channel activity"/>
    <property type="evidence" value="ECO:0007669"/>
    <property type="project" value="TreeGrafter"/>
</dbReference>
<dbReference type="GO" id="GO:0005886">
    <property type="term" value="C:plasma membrane"/>
    <property type="evidence" value="ECO:0007669"/>
    <property type="project" value="TreeGrafter"/>
</dbReference>
<sequence length="191" mass="22021">MARQKLYMSLNIIHYENSESRHDKWKSAILRFEEESGLGEATVETTWTFWMSFLYAGTIYTTIGYGNIACKTTGGRLATMIYAIFGIPIMIIMLSDLGSFLLVWVKKISAFGDDIWLFIKVNNCFWSFSVNGRESRRYLEFIERYPSLRWKCEPISSTDTVKEEVKVEEGIINGGDELHIDLHLGRLGLLH</sequence>
<keyword evidence="2" id="KW-0813">Transport</keyword>
<feature type="transmembrane region" description="Helical" evidence="8">
    <location>
        <begin position="80"/>
        <end position="105"/>
    </location>
</feature>
<dbReference type="Pfam" id="PF07885">
    <property type="entry name" value="Ion_trans_2"/>
    <property type="match status" value="1"/>
</dbReference>
<dbReference type="Gene3D" id="1.10.287.70">
    <property type="match status" value="1"/>
</dbReference>
<feature type="domain" description="Potassium channel" evidence="9">
    <location>
        <begin position="44"/>
        <end position="101"/>
    </location>
</feature>
<evidence type="ECO:0000256" key="7">
    <source>
        <dbReference type="ARBA" id="ARBA00023303"/>
    </source>
</evidence>
<dbReference type="AlphaFoldDB" id="A0AAN5CS11"/>
<dbReference type="Proteomes" id="UP001328107">
    <property type="component" value="Unassembled WGS sequence"/>
</dbReference>
<keyword evidence="3 8" id="KW-0812">Transmembrane</keyword>
<evidence type="ECO:0000256" key="5">
    <source>
        <dbReference type="ARBA" id="ARBA00023065"/>
    </source>
</evidence>
<evidence type="ECO:0000313" key="11">
    <source>
        <dbReference type="Proteomes" id="UP001328107"/>
    </source>
</evidence>
<dbReference type="GO" id="GO:0030322">
    <property type="term" value="P:stabilization of membrane potential"/>
    <property type="evidence" value="ECO:0007669"/>
    <property type="project" value="TreeGrafter"/>
</dbReference>
<dbReference type="PANTHER" id="PTHR11003:SF61">
    <property type="entry name" value="POTASSIUM CHANNEL DOMAIN-CONTAINING PROTEIN"/>
    <property type="match status" value="1"/>
</dbReference>
<dbReference type="PANTHER" id="PTHR11003">
    <property type="entry name" value="POTASSIUM CHANNEL, SUBFAMILY K"/>
    <property type="match status" value="1"/>
</dbReference>
<evidence type="ECO:0000256" key="2">
    <source>
        <dbReference type="ARBA" id="ARBA00022448"/>
    </source>
</evidence>
<comment type="caution">
    <text evidence="10">The sequence shown here is derived from an EMBL/GenBank/DDBJ whole genome shotgun (WGS) entry which is preliminary data.</text>
</comment>
<comment type="subcellular location">
    <subcellularLocation>
        <location evidence="1">Membrane</location>
        <topology evidence="1">Multi-pass membrane protein</topology>
    </subcellularLocation>
</comment>
<keyword evidence="5" id="KW-0406">Ion transport</keyword>
<evidence type="ECO:0000256" key="3">
    <source>
        <dbReference type="ARBA" id="ARBA00022692"/>
    </source>
</evidence>
<keyword evidence="6 8" id="KW-0472">Membrane</keyword>
<keyword evidence="4 8" id="KW-1133">Transmembrane helix</keyword>
<gene>
    <name evidence="10" type="ORF">PMAYCL1PPCAC_19763</name>
</gene>
<reference evidence="11" key="1">
    <citation type="submission" date="2022-10" db="EMBL/GenBank/DDBJ databases">
        <title>Genome assembly of Pristionchus species.</title>
        <authorList>
            <person name="Yoshida K."/>
            <person name="Sommer R.J."/>
        </authorList>
    </citation>
    <scope>NUCLEOTIDE SEQUENCE [LARGE SCALE GENOMIC DNA]</scope>
    <source>
        <strain evidence="11">RS5460</strain>
    </source>
</reference>
<protein>
    <recommendedName>
        <fullName evidence="9">Potassium channel domain-containing protein</fullName>
    </recommendedName>
</protein>
<keyword evidence="11" id="KW-1185">Reference proteome</keyword>
<proteinExistence type="predicted"/>
<keyword evidence="7" id="KW-0407">Ion channel</keyword>
<evidence type="ECO:0000259" key="9">
    <source>
        <dbReference type="Pfam" id="PF07885"/>
    </source>
</evidence>
<feature type="transmembrane region" description="Helical" evidence="8">
    <location>
        <begin position="47"/>
        <end position="68"/>
    </location>
</feature>
<evidence type="ECO:0000313" key="10">
    <source>
        <dbReference type="EMBL" id="GMR49568.1"/>
    </source>
</evidence>
<organism evidence="10 11">
    <name type="scientific">Pristionchus mayeri</name>
    <dbReference type="NCBI Taxonomy" id="1317129"/>
    <lineage>
        <taxon>Eukaryota</taxon>
        <taxon>Metazoa</taxon>
        <taxon>Ecdysozoa</taxon>
        <taxon>Nematoda</taxon>
        <taxon>Chromadorea</taxon>
        <taxon>Rhabditida</taxon>
        <taxon>Rhabditina</taxon>
        <taxon>Diplogasteromorpha</taxon>
        <taxon>Diplogasteroidea</taxon>
        <taxon>Neodiplogasteridae</taxon>
        <taxon>Pristionchus</taxon>
    </lineage>
</organism>
<evidence type="ECO:0000256" key="4">
    <source>
        <dbReference type="ARBA" id="ARBA00022989"/>
    </source>
</evidence>
<feature type="non-terminal residue" evidence="10">
    <location>
        <position position="191"/>
    </location>
</feature>
<dbReference type="EMBL" id="BTRK01000004">
    <property type="protein sequence ID" value="GMR49568.1"/>
    <property type="molecule type" value="Genomic_DNA"/>
</dbReference>
<dbReference type="InterPro" id="IPR013099">
    <property type="entry name" value="K_chnl_dom"/>
</dbReference>
<evidence type="ECO:0000256" key="6">
    <source>
        <dbReference type="ARBA" id="ARBA00023136"/>
    </source>
</evidence>
<accession>A0AAN5CS11</accession>
<name>A0AAN5CS11_9BILA</name>
<dbReference type="GO" id="GO:0015271">
    <property type="term" value="F:outward rectifier potassium channel activity"/>
    <property type="evidence" value="ECO:0007669"/>
    <property type="project" value="TreeGrafter"/>
</dbReference>
<evidence type="ECO:0000256" key="1">
    <source>
        <dbReference type="ARBA" id="ARBA00004141"/>
    </source>
</evidence>
<dbReference type="SUPFAM" id="SSF81324">
    <property type="entry name" value="Voltage-gated potassium channels"/>
    <property type="match status" value="1"/>
</dbReference>
<evidence type="ECO:0000256" key="8">
    <source>
        <dbReference type="SAM" id="Phobius"/>
    </source>
</evidence>
<dbReference type="InterPro" id="IPR003280">
    <property type="entry name" value="2pore_dom_K_chnl"/>
</dbReference>